<evidence type="ECO:0000313" key="5">
    <source>
        <dbReference type="Proteomes" id="UP001327560"/>
    </source>
</evidence>
<name>A0AAQ3KM56_9LILI</name>
<accession>A0AAQ3KM56</accession>
<comment type="similarity">
    <text evidence="3">Belongs to the GRAS family.</text>
</comment>
<dbReference type="InterPro" id="IPR005202">
    <property type="entry name" value="TF_GRAS"/>
</dbReference>
<organism evidence="4 5">
    <name type="scientific">Canna indica</name>
    <name type="common">Indian-shot</name>
    <dbReference type="NCBI Taxonomy" id="4628"/>
    <lineage>
        <taxon>Eukaryota</taxon>
        <taxon>Viridiplantae</taxon>
        <taxon>Streptophyta</taxon>
        <taxon>Embryophyta</taxon>
        <taxon>Tracheophyta</taxon>
        <taxon>Spermatophyta</taxon>
        <taxon>Magnoliopsida</taxon>
        <taxon>Liliopsida</taxon>
        <taxon>Zingiberales</taxon>
        <taxon>Cannaceae</taxon>
        <taxon>Canna</taxon>
    </lineage>
</organism>
<sequence length="170" mass="18110">MKGHLWLVCDSTFAHPLVSIAILPLALRNSPSHQLCGIARPQHMLISSLPLGGCATDLLRECAKAITESTGYATKLPRECANAIADKDSANIHRLKWMLNELASPAATANSFYKPTVTPAPTATVPPSIVVAEKTRSFDLACEVILKFQGSSPCITSGHVVANGTIMEAF</sequence>
<keyword evidence="5" id="KW-1185">Reference proteome</keyword>
<gene>
    <name evidence="4" type="ORF">Cni_G20180</name>
</gene>
<proteinExistence type="inferred from homology"/>
<evidence type="ECO:0000256" key="1">
    <source>
        <dbReference type="ARBA" id="ARBA00023015"/>
    </source>
</evidence>
<reference evidence="4 5" key="1">
    <citation type="submission" date="2023-10" db="EMBL/GenBank/DDBJ databases">
        <title>Chromosome-scale genome assembly provides insights into flower coloration mechanisms of Canna indica.</title>
        <authorList>
            <person name="Li C."/>
        </authorList>
    </citation>
    <scope>NUCLEOTIDE SEQUENCE [LARGE SCALE GENOMIC DNA]</scope>
    <source>
        <tissue evidence="4">Flower</tissue>
    </source>
</reference>
<protein>
    <submittedName>
        <fullName evidence="4">Transcription factor GRAS</fullName>
    </submittedName>
</protein>
<comment type="caution">
    <text evidence="3">Lacks conserved residue(s) required for the propagation of feature annotation.</text>
</comment>
<dbReference type="Proteomes" id="UP001327560">
    <property type="component" value="Chromosome 6"/>
</dbReference>
<keyword evidence="1" id="KW-0805">Transcription regulation</keyword>
<dbReference type="AlphaFoldDB" id="A0AAQ3KM56"/>
<evidence type="ECO:0000256" key="2">
    <source>
        <dbReference type="ARBA" id="ARBA00023163"/>
    </source>
</evidence>
<keyword evidence="2" id="KW-0804">Transcription</keyword>
<evidence type="ECO:0000256" key="3">
    <source>
        <dbReference type="PROSITE-ProRule" id="PRU01191"/>
    </source>
</evidence>
<dbReference type="EMBL" id="CP136895">
    <property type="protein sequence ID" value="WOL11418.1"/>
    <property type="molecule type" value="Genomic_DNA"/>
</dbReference>
<dbReference type="PROSITE" id="PS50985">
    <property type="entry name" value="GRAS"/>
    <property type="match status" value="1"/>
</dbReference>
<evidence type="ECO:0000313" key="4">
    <source>
        <dbReference type="EMBL" id="WOL11418.1"/>
    </source>
</evidence>